<gene>
    <name evidence="2" type="ORF">OIU77_019766</name>
</gene>
<keyword evidence="3" id="KW-1185">Reference proteome</keyword>
<evidence type="ECO:0000313" key="2">
    <source>
        <dbReference type="EMBL" id="KAJ6399083.1"/>
    </source>
</evidence>
<keyword evidence="1" id="KW-0812">Transmembrane</keyword>
<evidence type="ECO:0000256" key="1">
    <source>
        <dbReference type="SAM" id="Phobius"/>
    </source>
</evidence>
<accession>A0ABQ9CLF8</accession>
<dbReference type="EMBL" id="JAPFFI010000003">
    <property type="protein sequence ID" value="KAJ6399083.1"/>
    <property type="molecule type" value="Genomic_DNA"/>
</dbReference>
<organism evidence="2 3">
    <name type="scientific">Salix suchowensis</name>
    <dbReference type="NCBI Taxonomy" id="1278906"/>
    <lineage>
        <taxon>Eukaryota</taxon>
        <taxon>Viridiplantae</taxon>
        <taxon>Streptophyta</taxon>
        <taxon>Embryophyta</taxon>
        <taxon>Tracheophyta</taxon>
        <taxon>Spermatophyta</taxon>
        <taxon>Magnoliopsida</taxon>
        <taxon>eudicotyledons</taxon>
        <taxon>Gunneridae</taxon>
        <taxon>Pentapetalae</taxon>
        <taxon>rosids</taxon>
        <taxon>fabids</taxon>
        <taxon>Malpighiales</taxon>
        <taxon>Salicaceae</taxon>
        <taxon>Saliceae</taxon>
        <taxon>Salix</taxon>
    </lineage>
</organism>
<reference evidence="2" key="2">
    <citation type="journal article" date="2023" name="Int. J. Mol. Sci.">
        <title>De Novo Assembly and Annotation of 11 Diverse Shrub Willow (Salix) Genomes Reveals Novel Gene Organization in Sex-Linked Regions.</title>
        <authorList>
            <person name="Hyden B."/>
            <person name="Feng K."/>
            <person name="Yates T.B."/>
            <person name="Jawdy S."/>
            <person name="Cereghino C."/>
            <person name="Smart L.B."/>
            <person name="Muchero W."/>
        </authorList>
    </citation>
    <scope>NUCLEOTIDE SEQUENCE</scope>
    <source>
        <tissue evidence="2">Shoot tip</tissue>
    </source>
</reference>
<dbReference type="Proteomes" id="UP001141253">
    <property type="component" value="Chromosome 5"/>
</dbReference>
<proteinExistence type="predicted"/>
<keyword evidence="1" id="KW-0472">Membrane</keyword>
<keyword evidence="1" id="KW-1133">Transmembrane helix</keyword>
<feature type="transmembrane region" description="Helical" evidence="1">
    <location>
        <begin position="21"/>
        <end position="41"/>
    </location>
</feature>
<sequence>MFLGGVGRLHRNANKMSGSALLYLQAIMFGTIMIHSCQLGWVSKQQFLFV</sequence>
<evidence type="ECO:0000313" key="3">
    <source>
        <dbReference type="Proteomes" id="UP001141253"/>
    </source>
</evidence>
<protein>
    <submittedName>
        <fullName evidence="2">Uncharacterized protein</fullName>
    </submittedName>
</protein>
<name>A0ABQ9CLF8_9ROSI</name>
<comment type="caution">
    <text evidence="2">The sequence shown here is derived from an EMBL/GenBank/DDBJ whole genome shotgun (WGS) entry which is preliminary data.</text>
</comment>
<reference evidence="2" key="1">
    <citation type="submission" date="2022-10" db="EMBL/GenBank/DDBJ databases">
        <authorList>
            <person name="Hyden B.L."/>
            <person name="Feng K."/>
            <person name="Yates T."/>
            <person name="Jawdy S."/>
            <person name="Smart L.B."/>
            <person name="Muchero W."/>
        </authorList>
    </citation>
    <scope>NUCLEOTIDE SEQUENCE</scope>
    <source>
        <tissue evidence="2">Shoot tip</tissue>
    </source>
</reference>